<feature type="transmembrane region" description="Helical" evidence="6">
    <location>
        <begin position="298"/>
        <end position="318"/>
    </location>
</feature>
<feature type="transmembrane region" description="Helical" evidence="6">
    <location>
        <begin position="37"/>
        <end position="55"/>
    </location>
</feature>
<dbReference type="InterPro" id="IPR011701">
    <property type="entry name" value="MFS"/>
</dbReference>
<sequence length="423" mass="43072">MITDTASAAPTTQRDLGSTIVVAGARHPVRWFLAERGLLAAAVGMLPVGLSFSLLDIYARASALGIVLALQGVGLVVSLIVLGGVGDLIAPRRLLVLADALYAASAAALALLAQTHSHALVAYGAASIVTGASAGLVNSALQALLAAVVSPQDRQRVNGLRSLLRNLVQVAAPAFAGLVSAIASPTVVLWLAAIVAALGTLAARALPDTGAGAHHDAGLLAELRSGWRAYWAYGWLVAVDGAFALWHLVVYGPLFVLGPVVARAHDHGALGWGLMLAGVSVGGVLGGALVVRLRPRRPLSFALIAFSVTSVWLGALWFEAPLPVLVVAAAIAGVGFELLMGLWDTVFQGTIPRSVLGKLAAYDYLASVGTLPLGYALAAPLAAIVGARGVFGLGVVITVAITLGTLAVPSVRHLPSPALPIDE</sequence>
<keyword evidence="4 6" id="KW-1133">Transmembrane helix</keyword>
<keyword evidence="5 6" id="KW-0472">Membrane</keyword>
<feature type="transmembrane region" description="Helical" evidence="6">
    <location>
        <begin position="390"/>
        <end position="408"/>
    </location>
</feature>
<dbReference type="GO" id="GO:0005886">
    <property type="term" value="C:plasma membrane"/>
    <property type="evidence" value="ECO:0007669"/>
    <property type="project" value="UniProtKB-SubCell"/>
</dbReference>
<evidence type="ECO:0000256" key="3">
    <source>
        <dbReference type="ARBA" id="ARBA00022692"/>
    </source>
</evidence>
<evidence type="ECO:0000313" key="9">
    <source>
        <dbReference type="Proteomes" id="UP000000771"/>
    </source>
</evidence>
<dbReference type="Pfam" id="PF07690">
    <property type="entry name" value="MFS_1"/>
    <property type="match status" value="1"/>
</dbReference>
<keyword evidence="3 6" id="KW-0812">Transmembrane</keyword>
<dbReference type="Proteomes" id="UP000000771">
    <property type="component" value="Chromosome"/>
</dbReference>
<evidence type="ECO:0000256" key="6">
    <source>
        <dbReference type="SAM" id="Phobius"/>
    </source>
</evidence>
<dbReference type="SUPFAM" id="SSF103473">
    <property type="entry name" value="MFS general substrate transporter"/>
    <property type="match status" value="1"/>
</dbReference>
<dbReference type="KEGG" id="afo:Afer_1062"/>
<dbReference type="PANTHER" id="PTHR23513:SF6">
    <property type="entry name" value="MAJOR FACILITATOR SUPERFAMILY ASSOCIATED DOMAIN-CONTAINING PROTEIN"/>
    <property type="match status" value="1"/>
</dbReference>
<feature type="transmembrane region" description="Helical" evidence="6">
    <location>
        <begin position="188"/>
        <end position="206"/>
    </location>
</feature>
<dbReference type="eggNOG" id="COG2814">
    <property type="taxonomic scope" value="Bacteria"/>
</dbReference>
<dbReference type="PANTHER" id="PTHR23513">
    <property type="entry name" value="INTEGRAL MEMBRANE EFFLUX PROTEIN-RELATED"/>
    <property type="match status" value="1"/>
</dbReference>
<reference evidence="8 9" key="1">
    <citation type="journal article" date="2009" name="Stand. Genomic Sci.">
        <title>Complete genome sequence of Acidimicrobium ferrooxidans type strain (ICP).</title>
        <authorList>
            <person name="Clum A."/>
            <person name="Nolan M."/>
            <person name="Lang E."/>
            <person name="Glavina Del Rio T."/>
            <person name="Tice H."/>
            <person name="Copeland A."/>
            <person name="Cheng J.F."/>
            <person name="Lucas S."/>
            <person name="Chen F."/>
            <person name="Bruce D."/>
            <person name="Goodwin L."/>
            <person name="Pitluck S."/>
            <person name="Ivanova N."/>
            <person name="Mavrommatis K."/>
            <person name="Mikhailova N."/>
            <person name="Pati A."/>
            <person name="Chen A."/>
            <person name="Palaniappan K."/>
            <person name="Goker M."/>
            <person name="Spring S."/>
            <person name="Land M."/>
            <person name="Hauser L."/>
            <person name="Chang Y.J."/>
            <person name="Jeffries C.C."/>
            <person name="Chain P."/>
            <person name="Bristow J."/>
            <person name="Eisen J.A."/>
            <person name="Markowitz V."/>
            <person name="Hugenholtz P."/>
            <person name="Kyrpides N.C."/>
            <person name="Klenk H.P."/>
            <person name="Lapidus A."/>
        </authorList>
    </citation>
    <scope>NUCLEOTIDE SEQUENCE [LARGE SCALE GENOMIC DNA]</scope>
    <source>
        <strain evidence="9">DSM 10331 / JCM 15462 / NBRC 103882 / ICP</strain>
    </source>
</reference>
<keyword evidence="2" id="KW-1003">Cell membrane</keyword>
<dbReference type="GO" id="GO:0022857">
    <property type="term" value="F:transmembrane transporter activity"/>
    <property type="evidence" value="ECO:0007669"/>
    <property type="project" value="InterPro"/>
</dbReference>
<evidence type="ECO:0000256" key="4">
    <source>
        <dbReference type="ARBA" id="ARBA00022989"/>
    </source>
</evidence>
<gene>
    <name evidence="8" type="ordered locus">Afer_1062</name>
</gene>
<evidence type="ECO:0000256" key="2">
    <source>
        <dbReference type="ARBA" id="ARBA00022475"/>
    </source>
</evidence>
<feature type="domain" description="Major facilitator superfamily (MFS) profile" evidence="7">
    <location>
        <begin position="1"/>
        <end position="412"/>
    </location>
</feature>
<dbReference type="HOGENOM" id="CLU_034180_17_3_11"/>
<name>C7LZ39_ACIFD</name>
<feature type="transmembrane region" description="Helical" evidence="6">
    <location>
        <begin position="61"/>
        <end position="82"/>
    </location>
</feature>
<dbReference type="RefSeq" id="WP_015798483.1">
    <property type="nucleotide sequence ID" value="NC_013124.1"/>
</dbReference>
<keyword evidence="9" id="KW-1185">Reference proteome</keyword>
<comment type="subcellular location">
    <subcellularLocation>
        <location evidence="1">Cell membrane</location>
        <topology evidence="1">Multi-pass membrane protein</topology>
    </subcellularLocation>
</comment>
<dbReference type="InterPro" id="IPR020846">
    <property type="entry name" value="MFS_dom"/>
</dbReference>
<feature type="transmembrane region" description="Helical" evidence="6">
    <location>
        <begin position="364"/>
        <end position="384"/>
    </location>
</feature>
<feature type="transmembrane region" description="Helical" evidence="6">
    <location>
        <begin position="94"/>
        <end position="114"/>
    </location>
</feature>
<proteinExistence type="predicted"/>
<feature type="transmembrane region" description="Helical" evidence="6">
    <location>
        <begin position="120"/>
        <end position="151"/>
    </location>
</feature>
<feature type="transmembrane region" description="Helical" evidence="6">
    <location>
        <begin position="269"/>
        <end position="291"/>
    </location>
</feature>
<dbReference type="OrthoDB" id="4528313at2"/>
<evidence type="ECO:0000256" key="1">
    <source>
        <dbReference type="ARBA" id="ARBA00004651"/>
    </source>
</evidence>
<protein>
    <submittedName>
        <fullName evidence="8">Major facilitator superfamily MFS_1</fullName>
    </submittedName>
</protein>
<feature type="transmembrane region" description="Helical" evidence="6">
    <location>
        <begin position="163"/>
        <end position="182"/>
    </location>
</feature>
<accession>C7LZ39</accession>
<evidence type="ECO:0000256" key="5">
    <source>
        <dbReference type="ARBA" id="ARBA00023136"/>
    </source>
</evidence>
<dbReference type="AlphaFoldDB" id="C7LZ39"/>
<feature type="transmembrane region" description="Helical" evidence="6">
    <location>
        <begin position="227"/>
        <end position="249"/>
    </location>
</feature>
<dbReference type="STRING" id="525909.Afer_1062"/>
<dbReference type="Gene3D" id="1.20.1250.20">
    <property type="entry name" value="MFS general substrate transporter like domains"/>
    <property type="match status" value="1"/>
</dbReference>
<dbReference type="EMBL" id="CP001631">
    <property type="protein sequence ID" value="ACU53997.1"/>
    <property type="molecule type" value="Genomic_DNA"/>
</dbReference>
<evidence type="ECO:0000313" key="8">
    <source>
        <dbReference type="EMBL" id="ACU53997.1"/>
    </source>
</evidence>
<evidence type="ECO:0000259" key="7">
    <source>
        <dbReference type="PROSITE" id="PS50850"/>
    </source>
</evidence>
<dbReference type="PROSITE" id="PS50850">
    <property type="entry name" value="MFS"/>
    <property type="match status" value="1"/>
</dbReference>
<dbReference type="InterPro" id="IPR036259">
    <property type="entry name" value="MFS_trans_sf"/>
</dbReference>
<feature type="transmembrane region" description="Helical" evidence="6">
    <location>
        <begin position="324"/>
        <end position="343"/>
    </location>
</feature>
<organism evidence="8 9">
    <name type="scientific">Acidimicrobium ferrooxidans (strain DSM 10331 / JCM 15462 / NBRC 103882 / ICP)</name>
    <dbReference type="NCBI Taxonomy" id="525909"/>
    <lineage>
        <taxon>Bacteria</taxon>
        <taxon>Bacillati</taxon>
        <taxon>Actinomycetota</taxon>
        <taxon>Acidimicrobiia</taxon>
        <taxon>Acidimicrobiales</taxon>
        <taxon>Acidimicrobiaceae</taxon>
        <taxon>Acidimicrobium</taxon>
    </lineage>
</organism>